<dbReference type="PANTHER" id="PTHR10445">
    <property type="entry name" value="GENERAL TRANSCRIPTION FACTOR IIF SUBUNIT 2"/>
    <property type="match status" value="1"/>
</dbReference>
<dbReference type="GO" id="GO:0003677">
    <property type="term" value="F:DNA binding"/>
    <property type="evidence" value="ECO:0007669"/>
    <property type="project" value="UniProtKB-KW"/>
</dbReference>
<dbReference type="PANTHER" id="PTHR10445:SF0">
    <property type="entry name" value="GENERAL TRANSCRIPTION FACTOR IIF SUBUNIT 2"/>
    <property type="match status" value="1"/>
</dbReference>
<dbReference type="STRING" id="144512.A0A0V0TLJ6"/>
<protein>
    <recommendedName>
        <fullName evidence="3">General transcription factor IIF subunit 2</fullName>
    </recommendedName>
    <alternativeName>
        <fullName evidence="8">Transcription initiation factor IIF subunit beta</fullName>
    </alternativeName>
</protein>
<evidence type="ECO:0000256" key="2">
    <source>
        <dbReference type="ARBA" id="ARBA00009543"/>
    </source>
</evidence>
<evidence type="ECO:0000256" key="1">
    <source>
        <dbReference type="ARBA" id="ARBA00004123"/>
    </source>
</evidence>
<dbReference type="GO" id="GO:0005674">
    <property type="term" value="C:transcription factor TFIIF complex"/>
    <property type="evidence" value="ECO:0007669"/>
    <property type="project" value="InterPro"/>
</dbReference>
<dbReference type="InterPro" id="IPR036388">
    <property type="entry name" value="WH-like_DNA-bd_sf"/>
</dbReference>
<sequence length="239" mass="27771">MSPKVDLGKKTRRLWMVKMPKYLSREFASNVQSHHEVGRIRIARDKNMKYEVKFVPSSSDEGNTPLEHRFITSGFSNQTLLPMKTHAEESNEFKKFVLLGRVVQKAECRPPSNDAYMKMKINHIEAVSKPQNKVITINRAEVKFKPSSVPTAEPSKKAEKSVRLSREELRDALFLAFEKNPHYKLVDLVRMMQQPPNFLKDVLSEIACYNTQHPNRYTWELKPEYRLYSDDKPEPSSSS</sequence>
<keyword evidence="5" id="KW-0238">DNA-binding</keyword>
<feature type="domain" description="TFIIF beta subunit N-terminal" evidence="10">
    <location>
        <begin position="12"/>
        <end position="69"/>
    </location>
</feature>
<proteinExistence type="inferred from homology"/>
<keyword evidence="12" id="KW-1185">Reference proteome</keyword>
<dbReference type="Proteomes" id="UP000055048">
    <property type="component" value="Unassembled WGS sequence"/>
</dbReference>
<dbReference type="InterPro" id="IPR040504">
    <property type="entry name" value="TFIIF_beta_N"/>
</dbReference>
<organism evidence="11 12">
    <name type="scientific">Trichinella murrelli</name>
    <dbReference type="NCBI Taxonomy" id="144512"/>
    <lineage>
        <taxon>Eukaryota</taxon>
        <taxon>Metazoa</taxon>
        <taxon>Ecdysozoa</taxon>
        <taxon>Nematoda</taxon>
        <taxon>Enoplea</taxon>
        <taxon>Dorylaimia</taxon>
        <taxon>Trichinellida</taxon>
        <taxon>Trichinellidae</taxon>
        <taxon>Trichinella</taxon>
    </lineage>
</organism>
<dbReference type="GO" id="GO:0006367">
    <property type="term" value="P:transcription initiation at RNA polymerase II promoter"/>
    <property type="evidence" value="ECO:0007669"/>
    <property type="project" value="InterPro"/>
</dbReference>
<dbReference type="InterPro" id="IPR003196">
    <property type="entry name" value="TFIIF_beta"/>
</dbReference>
<comment type="caution">
    <text evidence="11">The sequence shown here is derived from an EMBL/GenBank/DDBJ whole genome shotgun (WGS) entry which is preliminary data.</text>
</comment>
<keyword evidence="7" id="KW-0539">Nucleus</keyword>
<reference evidence="11 12" key="1">
    <citation type="submission" date="2015-01" db="EMBL/GenBank/DDBJ databases">
        <title>Evolution of Trichinella species and genotypes.</title>
        <authorList>
            <person name="Korhonen P.K."/>
            <person name="Edoardo P."/>
            <person name="Giuseppe L.R."/>
            <person name="Gasser R.B."/>
        </authorList>
    </citation>
    <scope>NUCLEOTIDE SEQUENCE [LARGE SCALE GENOMIC DNA]</scope>
    <source>
        <strain evidence="11">ISS417</strain>
    </source>
</reference>
<name>A0A0V0TLJ6_9BILA</name>
<dbReference type="OrthoDB" id="26094at2759"/>
<evidence type="ECO:0000313" key="11">
    <source>
        <dbReference type="EMBL" id="KRX39395.1"/>
    </source>
</evidence>
<evidence type="ECO:0000256" key="7">
    <source>
        <dbReference type="ARBA" id="ARBA00023242"/>
    </source>
</evidence>
<dbReference type="Pfam" id="PF02270">
    <property type="entry name" value="TFIIF_beta"/>
    <property type="match status" value="1"/>
</dbReference>
<comment type="subcellular location">
    <subcellularLocation>
        <location evidence="1">Nucleus</location>
    </subcellularLocation>
</comment>
<gene>
    <name evidence="11" type="primary">gtf2f2</name>
    <name evidence="11" type="ORF">T05_1704</name>
</gene>
<feature type="domain" description="TFIIF beta subunit HTH" evidence="9">
    <location>
        <begin position="162"/>
        <end position="226"/>
    </location>
</feature>
<keyword evidence="6" id="KW-0804">Transcription</keyword>
<dbReference type="InterPro" id="IPR036390">
    <property type="entry name" value="WH_DNA-bd_sf"/>
</dbReference>
<dbReference type="FunFam" id="1.10.10.10:FF:000035">
    <property type="entry name" value="General transcription factor IIF subunit 2"/>
    <property type="match status" value="1"/>
</dbReference>
<evidence type="ECO:0000256" key="5">
    <source>
        <dbReference type="ARBA" id="ARBA00023125"/>
    </source>
</evidence>
<dbReference type="InterPro" id="IPR011039">
    <property type="entry name" value="TFIIF_interaction"/>
</dbReference>
<evidence type="ECO:0000256" key="3">
    <source>
        <dbReference type="ARBA" id="ARBA00020815"/>
    </source>
</evidence>
<dbReference type="Pfam" id="PF17683">
    <property type="entry name" value="TFIIF_beta_N"/>
    <property type="match status" value="1"/>
</dbReference>
<dbReference type="AlphaFoldDB" id="A0A0V0TLJ6"/>
<evidence type="ECO:0000256" key="6">
    <source>
        <dbReference type="ARBA" id="ARBA00023163"/>
    </source>
</evidence>
<dbReference type="Gene3D" id="1.10.10.10">
    <property type="entry name" value="Winged helix-like DNA-binding domain superfamily/Winged helix DNA-binding domain"/>
    <property type="match status" value="1"/>
</dbReference>
<accession>A0A0V0TLJ6</accession>
<evidence type="ECO:0000256" key="8">
    <source>
        <dbReference type="ARBA" id="ARBA00033388"/>
    </source>
</evidence>
<dbReference type="SUPFAM" id="SSF50916">
    <property type="entry name" value="Rap30/74 interaction domains"/>
    <property type="match status" value="1"/>
</dbReference>
<dbReference type="GO" id="GO:0006368">
    <property type="term" value="P:transcription elongation by RNA polymerase II"/>
    <property type="evidence" value="ECO:0007669"/>
    <property type="project" value="UniProtKB-ARBA"/>
</dbReference>
<evidence type="ECO:0000313" key="12">
    <source>
        <dbReference type="Proteomes" id="UP000055048"/>
    </source>
</evidence>
<evidence type="ECO:0000259" key="10">
    <source>
        <dbReference type="Pfam" id="PF17683"/>
    </source>
</evidence>
<comment type="similarity">
    <text evidence="2">Belongs to the TFIIF beta subunit family.</text>
</comment>
<evidence type="ECO:0000259" key="9">
    <source>
        <dbReference type="Pfam" id="PF02270"/>
    </source>
</evidence>
<dbReference type="InterPro" id="IPR040450">
    <property type="entry name" value="TFIIF_beta_HTH"/>
</dbReference>
<evidence type="ECO:0000256" key="4">
    <source>
        <dbReference type="ARBA" id="ARBA00023015"/>
    </source>
</evidence>
<dbReference type="SUPFAM" id="SSF46785">
    <property type="entry name" value="Winged helix' DNA-binding domain"/>
    <property type="match status" value="1"/>
</dbReference>
<keyword evidence="4" id="KW-0805">Transcription regulation</keyword>
<dbReference type="EMBL" id="JYDJ01000234">
    <property type="protein sequence ID" value="KRX39395.1"/>
    <property type="molecule type" value="Genomic_DNA"/>
</dbReference>